<dbReference type="Proteomes" id="UP000095282">
    <property type="component" value="Unplaced"/>
</dbReference>
<name>A0A1I7U169_9PELO</name>
<dbReference type="AlphaFoldDB" id="A0A1I7U169"/>
<accession>A0A1I7U169</accession>
<organism evidence="1 2">
    <name type="scientific">Caenorhabditis tropicalis</name>
    <dbReference type="NCBI Taxonomy" id="1561998"/>
    <lineage>
        <taxon>Eukaryota</taxon>
        <taxon>Metazoa</taxon>
        <taxon>Ecdysozoa</taxon>
        <taxon>Nematoda</taxon>
        <taxon>Chromadorea</taxon>
        <taxon>Rhabditida</taxon>
        <taxon>Rhabditina</taxon>
        <taxon>Rhabditomorpha</taxon>
        <taxon>Rhabditoidea</taxon>
        <taxon>Rhabditidae</taxon>
        <taxon>Peloderinae</taxon>
        <taxon>Caenorhabditis</taxon>
    </lineage>
</organism>
<proteinExistence type="predicted"/>
<evidence type="ECO:0000313" key="1">
    <source>
        <dbReference type="Proteomes" id="UP000095282"/>
    </source>
</evidence>
<keyword evidence="1" id="KW-1185">Reference proteome</keyword>
<protein>
    <submittedName>
        <fullName evidence="2">DHC_N1 domain-containing protein</fullName>
    </submittedName>
</protein>
<dbReference type="WBParaSite" id="Csp11.Scaffold629.g13823.t1">
    <property type="protein sequence ID" value="Csp11.Scaffold629.g13823.t1"/>
    <property type="gene ID" value="Csp11.Scaffold629.g13823"/>
</dbReference>
<reference evidence="2" key="1">
    <citation type="submission" date="2016-11" db="UniProtKB">
        <authorList>
            <consortium name="WormBaseParasite"/>
        </authorList>
    </citation>
    <scope>IDENTIFICATION</scope>
</reference>
<evidence type="ECO:0000313" key="2">
    <source>
        <dbReference type="WBParaSite" id="Csp11.Scaffold629.g13823.t1"/>
    </source>
</evidence>
<sequence length="114" mass="13221">MLEKDDDWTGALNLITHAKELAEYDLLTTQYYQLNRELCTVVEMECMSDYDYVLEIYDSAIGTGLRAINTDFPKATTKEEFEDIISKLEDSVKKLEAVKRVIEMCFVNNFIKFA</sequence>